<evidence type="ECO:0000313" key="3">
    <source>
        <dbReference type="Proteomes" id="UP001501237"/>
    </source>
</evidence>
<feature type="region of interest" description="Disordered" evidence="1">
    <location>
        <begin position="58"/>
        <end position="94"/>
    </location>
</feature>
<protein>
    <submittedName>
        <fullName evidence="2">Uncharacterized protein</fullName>
    </submittedName>
</protein>
<organism evidence="2 3">
    <name type="scientific">Actinocorallia longicatena</name>
    <dbReference type="NCBI Taxonomy" id="111803"/>
    <lineage>
        <taxon>Bacteria</taxon>
        <taxon>Bacillati</taxon>
        <taxon>Actinomycetota</taxon>
        <taxon>Actinomycetes</taxon>
        <taxon>Streptosporangiales</taxon>
        <taxon>Thermomonosporaceae</taxon>
        <taxon>Actinocorallia</taxon>
    </lineage>
</organism>
<sequence>MRVAARTTTPPTYAQAARGRPRMCRLREVTRLTAAGFQPLLDPGNACWISQQQYKRCRRDHGGHDGRQHVPEHGMTPPKESDRKTRIPYLAPRH</sequence>
<evidence type="ECO:0000256" key="1">
    <source>
        <dbReference type="SAM" id="MobiDB-lite"/>
    </source>
</evidence>
<reference evidence="3" key="1">
    <citation type="journal article" date="2019" name="Int. J. Syst. Evol. Microbiol.">
        <title>The Global Catalogue of Microorganisms (GCM) 10K type strain sequencing project: providing services to taxonomists for standard genome sequencing and annotation.</title>
        <authorList>
            <consortium name="The Broad Institute Genomics Platform"/>
            <consortium name="The Broad Institute Genome Sequencing Center for Infectious Disease"/>
            <person name="Wu L."/>
            <person name="Ma J."/>
        </authorList>
    </citation>
    <scope>NUCLEOTIDE SEQUENCE [LARGE SCALE GENOMIC DNA]</scope>
    <source>
        <strain evidence="3">JCM 9377</strain>
    </source>
</reference>
<feature type="compositionally biased region" description="Basic and acidic residues" evidence="1">
    <location>
        <begin position="60"/>
        <end position="72"/>
    </location>
</feature>
<keyword evidence="3" id="KW-1185">Reference proteome</keyword>
<comment type="caution">
    <text evidence="2">The sequence shown here is derived from an EMBL/GenBank/DDBJ whole genome shotgun (WGS) entry which is preliminary data.</text>
</comment>
<gene>
    <name evidence="2" type="ORF">GCM10010468_10200</name>
</gene>
<dbReference type="EMBL" id="BAAAUV010000002">
    <property type="protein sequence ID" value="GAA3198473.1"/>
    <property type="molecule type" value="Genomic_DNA"/>
</dbReference>
<evidence type="ECO:0000313" key="2">
    <source>
        <dbReference type="EMBL" id="GAA3198473.1"/>
    </source>
</evidence>
<proteinExistence type="predicted"/>
<dbReference type="Proteomes" id="UP001501237">
    <property type="component" value="Unassembled WGS sequence"/>
</dbReference>
<accession>A0ABP6Q065</accession>
<name>A0ABP6Q065_9ACTN</name>